<sequence>MLKDDQHFFPAYNCGMLINNYVLREHPELKPILERLVGNISVHDIRRMNFQVDDKLLEPANVAQQFLVKHNYFRGKN</sequence>
<dbReference type="InterPro" id="IPR007210">
    <property type="entry name" value="ABC_Gly_betaine_transp_sub-bd"/>
</dbReference>
<proteinExistence type="predicted"/>
<reference evidence="2 3" key="1">
    <citation type="journal article" date="2023" name="Microbiol. Spectr.">
        <title>Symbiosis of Carpenter Bees with Uncharacterized Lactic Acid Bacteria Showing NAD Auxotrophy.</title>
        <authorList>
            <person name="Kawasaki S."/>
            <person name="Ozawa K."/>
            <person name="Mori T."/>
            <person name="Yamamoto A."/>
            <person name="Ito M."/>
            <person name="Ohkuma M."/>
            <person name="Sakamoto M."/>
            <person name="Matsutani M."/>
        </authorList>
    </citation>
    <scope>NUCLEOTIDE SEQUENCE [LARGE SCALE GENOMIC DNA]</scope>
    <source>
        <strain evidence="2 3">Kim32-2</strain>
    </source>
</reference>
<feature type="domain" description="ABC-type glycine betaine transport system substrate-binding" evidence="1">
    <location>
        <begin position="1"/>
        <end position="67"/>
    </location>
</feature>
<dbReference type="EMBL" id="AP026803">
    <property type="protein sequence ID" value="BDR60235.1"/>
    <property type="molecule type" value="Genomic_DNA"/>
</dbReference>
<keyword evidence="3" id="KW-1185">Reference proteome</keyword>
<evidence type="ECO:0000259" key="1">
    <source>
        <dbReference type="Pfam" id="PF04069"/>
    </source>
</evidence>
<dbReference type="Pfam" id="PF04069">
    <property type="entry name" value="OpuAC"/>
    <property type="match status" value="1"/>
</dbReference>
<name>A0ABM8BG53_9LACO</name>
<protein>
    <recommendedName>
        <fullName evidence="1">ABC-type glycine betaine transport system substrate-binding domain-containing protein</fullName>
    </recommendedName>
</protein>
<organism evidence="2 3">
    <name type="scientific">Lactobacillus xylocopicola</name>
    <dbReference type="NCBI Taxonomy" id="2976676"/>
    <lineage>
        <taxon>Bacteria</taxon>
        <taxon>Bacillati</taxon>
        <taxon>Bacillota</taxon>
        <taxon>Bacilli</taxon>
        <taxon>Lactobacillales</taxon>
        <taxon>Lactobacillaceae</taxon>
        <taxon>Lactobacillus</taxon>
    </lineage>
</organism>
<dbReference type="SUPFAM" id="SSF53850">
    <property type="entry name" value="Periplasmic binding protein-like II"/>
    <property type="match status" value="1"/>
</dbReference>
<gene>
    <name evidence="2" type="ORF">KIM322_04960</name>
</gene>
<dbReference type="Gene3D" id="3.40.190.10">
    <property type="entry name" value="Periplasmic binding protein-like II"/>
    <property type="match status" value="1"/>
</dbReference>
<dbReference type="Gene3D" id="3.40.190.120">
    <property type="entry name" value="Osmoprotection protein (prox), domain 2"/>
    <property type="match status" value="1"/>
</dbReference>
<dbReference type="Proteomes" id="UP001321741">
    <property type="component" value="Chromosome"/>
</dbReference>
<accession>A0ABM8BG53</accession>
<evidence type="ECO:0000313" key="2">
    <source>
        <dbReference type="EMBL" id="BDR60235.1"/>
    </source>
</evidence>
<evidence type="ECO:0000313" key="3">
    <source>
        <dbReference type="Proteomes" id="UP001321741"/>
    </source>
</evidence>